<organism evidence="1 2">
    <name type="scientific">Gossypium hirsutum</name>
    <name type="common">Upland cotton</name>
    <name type="synonym">Gossypium mexicanum</name>
    <dbReference type="NCBI Taxonomy" id="3635"/>
    <lineage>
        <taxon>Eukaryota</taxon>
        <taxon>Viridiplantae</taxon>
        <taxon>Streptophyta</taxon>
        <taxon>Embryophyta</taxon>
        <taxon>Tracheophyta</taxon>
        <taxon>Spermatophyta</taxon>
        <taxon>Magnoliopsida</taxon>
        <taxon>eudicotyledons</taxon>
        <taxon>Gunneridae</taxon>
        <taxon>Pentapetalae</taxon>
        <taxon>rosids</taxon>
        <taxon>malvids</taxon>
        <taxon>Malvales</taxon>
        <taxon>Malvaceae</taxon>
        <taxon>Malvoideae</taxon>
        <taxon>Gossypium</taxon>
    </lineage>
</organism>
<reference evidence="2" key="2">
    <citation type="submission" date="2025-08" db="UniProtKB">
        <authorList>
            <consortium name="RefSeq"/>
        </authorList>
    </citation>
    <scope>IDENTIFICATION</scope>
</reference>
<dbReference type="KEGG" id="ghi:107921648"/>
<accession>A0A1U8KX48</accession>
<protein>
    <submittedName>
        <fullName evidence="2">Uncharacterized protein</fullName>
    </submittedName>
</protein>
<dbReference type="Proteomes" id="UP000818029">
    <property type="component" value="Chromosome D11"/>
</dbReference>
<dbReference type="AlphaFoldDB" id="A0A1U8KX48"/>
<evidence type="ECO:0000313" key="2">
    <source>
        <dbReference type="RefSeq" id="XP_016706966.1"/>
    </source>
</evidence>
<reference evidence="1" key="1">
    <citation type="journal article" date="2020" name="Nat. Genet.">
        <title>Genomic diversifications of five Gossypium allopolyploid species and their impact on cotton improvement.</title>
        <authorList>
            <person name="Chen Z.J."/>
            <person name="Sreedasyam A."/>
            <person name="Ando A."/>
            <person name="Song Q."/>
            <person name="De Santiago L.M."/>
            <person name="Hulse-Kemp A.M."/>
            <person name="Ding M."/>
            <person name="Ye W."/>
            <person name="Kirkbride R.C."/>
            <person name="Jenkins J."/>
            <person name="Plott C."/>
            <person name="Lovell J."/>
            <person name="Lin Y.M."/>
            <person name="Vaughn R."/>
            <person name="Liu B."/>
            <person name="Simpson S."/>
            <person name="Scheffler B.E."/>
            <person name="Wen L."/>
            <person name="Saski C.A."/>
            <person name="Grover C.E."/>
            <person name="Hu G."/>
            <person name="Conover J.L."/>
            <person name="Carlson J.W."/>
            <person name="Shu S."/>
            <person name="Boston L.B."/>
            <person name="Williams M."/>
            <person name="Peterson D.G."/>
            <person name="McGee K."/>
            <person name="Jones D.C."/>
            <person name="Wendel J.F."/>
            <person name="Stelly D.M."/>
            <person name="Grimwood J."/>
            <person name="Schmutz J."/>
        </authorList>
    </citation>
    <scope>NUCLEOTIDE SEQUENCE [LARGE SCALE GENOMIC DNA]</scope>
    <source>
        <strain evidence="1">cv. TM-1</strain>
    </source>
</reference>
<dbReference type="PaxDb" id="3635-A0A1U8KX48"/>
<evidence type="ECO:0000313" key="1">
    <source>
        <dbReference type="Proteomes" id="UP000818029"/>
    </source>
</evidence>
<sequence>MGVRPVSAFVSESEYASVSDYEHTSDSIYYGKKNSLSLRSILEKDKLKGLNFIDWFRNLMIVIKQERKLYIIEEPIPNEPTANISRTDKDAYKKYLDDMLDIGYVMLAIMTPELQKQHEDMVVYDMIQHLKELYEGQACQERYETSKVLFRCKMVEGTLVGTHVLKMIGYIESLEKLGFPLGVKLATDVILQSFYMKKVEPKTIMMVCKDKDKGKLNDKILVGVLIFAPLYRDYKGVGFWLKEMWTCELEIEQELLH</sequence>
<name>A0A1U8KX48_GOSHI</name>
<dbReference type="RefSeq" id="XP_016706966.1">
    <property type="nucleotide sequence ID" value="XM_016851477.1"/>
</dbReference>
<dbReference type="GeneID" id="107921648"/>
<keyword evidence="1" id="KW-1185">Reference proteome</keyword>
<proteinExistence type="predicted"/>
<dbReference type="OrthoDB" id="1708624at2759"/>
<gene>
    <name evidence="2" type="primary">LOC107921648</name>
</gene>